<name>A0A1I7XCU8_HETBA</name>
<dbReference type="WBParaSite" id="Hba_15277">
    <property type="protein sequence ID" value="Hba_15277"/>
    <property type="gene ID" value="Hba_15277"/>
</dbReference>
<organism evidence="1 2">
    <name type="scientific">Heterorhabditis bacteriophora</name>
    <name type="common">Entomopathogenic nematode worm</name>
    <dbReference type="NCBI Taxonomy" id="37862"/>
    <lineage>
        <taxon>Eukaryota</taxon>
        <taxon>Metazoa</taxon>
        <taxon>Ecdysozoa</taxon>
        <taxon>Nematoda</taxon>
        <taxon>Chromadorea</taxon>
        <taxon>Rhabditida</taxon>
        <taxon>Rhabditina</taxon>
        <taxon>Rhabditomorpha</taxon>
        <taxon>Strongyloidea</taxon>
        <taxon>Heterorhabditidae</taxon>
        <taxon>Heterorhabditis</taxon>
    </lineage>
</organism>
<dbReference type="Proteomes" id="UP000095283">
    <property type="component" value="Unplaced"/>
</dbReference>
<accession>A0A1I7XCU8</accession>
<evidence type="ECO:0000313" key="2">
    <source>
        <dbReference type="WBParaSite" id="Hba_15277"/>
    </source>
</evidence>
<protein>
    <submittedName>
        <fullName evidence="2">Uncharacterized protein</fullName>
    </submittedName>
</protein>
<keyword evidence="1" id="KW-1185">Reference proteome</keyword>
<sequence length="70" mass="7892">MASIGNENKRDCMFLWLCLNTHSVSKQNTNSCYDEDKIVIEGEEHSSPYGAIKQNVTNKNILNDQDSISV</sequence>
<dbReference type="AlphaFoldDB" id="A0A1I7XCU8"/>
<evidence type="ECO:0000313" key="1">
    <source>
        <dbReference type="Proteomes" id="UP000095283"/>
    </source>
</evidence>
<proteinExistence type="predicted"/>
<reference evidence="2" key="1">
    <citation type="submission" date="2016-11" db="UniProtKB">
        <authorList>
            <consortium name="WormBaseParasite"/>
        </authorList>
    </citation>
    <scope>IDENTIFICATION</scope>
</reference>